<dbReference type="GO" id="GO:0006364">
    <property type="term" value="P:rRNA processing"/>
    <property type="evidence" value="ECO:0007669"/>
    <property type="project" value="TreeGrafter"/>
</dbReference>
<dbReference type="InterPro" id="IPR012340">
    <property type="entry name" value="NA-bd_OB-fold"/>
</dbReference>
<keyword evidence="3 7" id="KW-0378">Hydrolase</keyword>
<dbReference type="Gene3D" id="3.40.1260.20">
    <property type="entry name" value="Ribonuclease E, catalytic domain"/>
    <property type="match status" value="1"/>
</dbReference>
<feature type="domain" description="RNA-binding protein AU-1/Ribonuclease E/G" evidence="6">
    <location>
        <begin position="53"/>
        <end position="323"/>
    </location>
</feature>
<organism evidence="7 8">
    <name type="scientific">Candidatus Sulfuritelmatomonas gaucii</name>
    <dbReference type="NCBI Taxonomy" id="2043161"/>
    <lineage>
        <taxon>Bacteria</taxon>
        <taxon>Pseudomonadati</taxon>
        <taxon>Acidobacteriota</taxon>
        <taxon>Terriglobia</taxon>
        <taxon>Terriglobales</taxon>
        <taxon>Acidobacteriaceae</taxon>
        <taxon>Candidatus Sulfuritelmatomonas</taxon>
    </lineage>
</organism>
<dbReference type="PANTHER" id="PTHR30001:SF0">
    <property type="entry name" value="RIBONUCLEASE G"/>
    <property type="match status" value="1"/>
</dbReference>
<dbReference type="EC" id="3.1.26.-" evidence="7"/>
<dbReference type="AlphaFoldDB" id="A0A2N9L506"/>
<evidence type="ECO:0000256" key="4">
    <source>
        <dbReference type="ARBA" id="ARBA00022842"/>
    </source>
</evidence>
<dbReference type="InterPro" id="IPR019307">
    <property type="entry name" value="RNA-bd_AU-1/RNase_E/G"/>
</dbReference>
<evidence type="ECO:0000256" key="5">
    <source>
        <dbReference type="ARBA" id="ARBA00022884"/>
    </source>
</evidence>
<dbReference type="GO" id="GO:0016787">
    <property type="term" value="F:hydrolase activity"/>
    <property type="evidence" value="ECO:0007669"/>
    <property type="project" value="UniProtKB-KW"/>
</dbReference>
<accession>A0A2N9L506</accession>
<proteinExistence type="predicted"/>
<dbReference type="InterPro" id="IPR004659">
    <property type="entry name" value="RNase_E/G"/>
</dbReference>
<dbReference type="NCBIfam" id="TIGR00757">
    <property type="entry name" value="RNaseEG"/>
    <property type="match status" value="1"/>
</dbReference>
<dbReference type="GO" id="GO:0046872">
    <property type="term" value="F:metal ion binding"/>
    <property type="evidence" value="ECO:0007669"/>
    <property type="project" value="UniProtKB-KW"/>
</dbReference>
<evidence type="ECO:0000256" key="1">
    <source>
        <dbReference type="ARBA" id="ARBA00001946"/>
    </source>
</evidence>
<dbReference type="Proteomes" id="UP000239735">
    <property type="component" value="Unassembled WGS sequence"/>
</dbReference>
<reference evidence="8" key="1">
    <citation type="submission" date="2018-02" db="EMBL/GenBank/DDBJ databases">
        <authorList>
            <person name="Hausmann B."/>
        </authorList>
    </citation>
    <scope>NUCLEOTIDE SEQUENCE [LARGE SCALE GENOMIC DNA]</scope>
    <source>
        <strain evidence="8">Peat soil MAG SbA5</strain>
    </source>
</reference>
<dbReference type="PANTHER" id="PTHR30001">
    <property type="entry name" value="RIBONUCLEASE"/>
    <property type="match status" value="1"/>
</dbReference>
<protein>
    <submittedName>
        <fullName evidence="7">Ribonuclease G</fullName>
        <ecNumber evidence="7">3.1.26.-</ecNumber>
    </submittedName>
</protein>
<evidence type="ECO:0000256" key="3">
    <source>
        <dbReference type="ARBA" id="ARBA00022801"/>
    </source>
</evidence>
<evidence type="ECO:0000259" key="6">
    <source>
        <dbReference type="Pfam" id="PF10150"/>
    </source>
</evidence>
<sequence>MQGGRRGPSRRSAQTTDLPIISDLLKAGQEILVQIAKEPIAKKGARITSHIALPGRFLVFMPTVTHVGVSRKIASDDERRRLKRILMNERGEASGGFIVRTAADGASEAELRADLRFLMNLWNEIKQRSDSSKSPALIYHDLSLIERILRDQVSANFASIWVDTQEDYERIVRFLNRFSPSLMRRVKLYTKETPLFEHFGIQDEISKALRSKVWLKSGGSIVINQTEALVAIDINTGKYVGKSARLEDTILKTNLDAVPEIVRQIRLRDLGGIIVIDFIDMDERKNRYKVMAALEEALKNDRAPTKVLQFNDFGLVAITRKRVKQSLERTLSVACPTCQATGMVKSPATVCNEIYIEMRKMRKHFENTDVLLRVNPETVKVLKSNGNRWLNDFEELIGKNVLVKSDQTLHPEQFDIQG</sequence>
<keyword evidence="5" id="KW-0694">RNA-binding</keyword>
<dbReference type="EMBL" id="OKRB01000046">
    <property type="protein sequence ID" value="SPE18134.1"/>
    <property type="molecule type" value="Genomic_DNA"/>
</dbReference>
<evidence type="ECO:0000313" key="8">
    <source>
        <dbReference type="Proteomes" id="UP000239735"/>
    </source>
</evidence>
<dbReference type="GO" id="GO:0005737">
    <property type="term" value="C:cytoplasm"/>
    <property type="evidence" value="ECO:0007669"/>
    <property type="project" value="TreeGrafter"/>
</dbReference>
<keyword evidence="2" id="KW-0479">Metal-binding</keyword>
<dbReference type="GO" id="GO:0004540">
    <property type="term" value="F:RNA nuclease activity"/>
    <property type="evidence" value="ECO:0007669"/>
    <property type="project" value="InterPro"/>
</dbReference>
<gene>
    <name evidence="7" type="primary">rng</name>
    <name evidence="7" type="ORF">SBA5_140001</name>
</gene>
<dbReference type="GO" id="GO:0003723">
    <property type="term" value="F:RNA binding"/>
    <property type="evidence" value="ECO:0007669"/>
    <property type="project" value="UniProtKB-KW"/>
</dbReference>
<evidence type="ECO:0000313" key="7">
    <source>
        <dbReference type="EMBL" id="SPE18134.1"/>
    </source>
</evidence>
<keyword evidence="4" id="KW-0460">Magnesium</keyword>
<comment type="cofactor">
    <cofactor evidence="1">
        <name>Mg(2+)</name>
        <dbReference type="ChEBI" id="CHEBI:18420"/>
    </cofactor>
</comment>
<dbReference type="Gene3D" id="2.40.50.140">
    <property type="entry name" value="Nucleic acid-binding proteins"/>
    <property type="match status" value="1"/>
</dbReference>
<name>A0A2N9L506_9BACT</name>
<dbReference type="Pfam" id="PF10150">
    <property type="entry name" value="RNase_E_G"/>
    <property type="match status" value="1"/>
</dbReference>
<evidence type="ECO:0000256" key="2">
    <source>
        <dbReference type="ARBA" id="ARBA00022723"/>
    </source>
</evidence>